<dbReference type="EMBL" id="JAHRIQ010063726">
    <property type="protein sequence ID" value="MEQ2242244.1"/>
    <property type="molecule type" value="Genomic_DNA"/>
</dbReference>
<comment type="caution">
    <text evidence="2">The sequence shown here is derived from an EMBL/GenBank/DDBJ whole genome shotgun (WGS) entry which is preliminary data.</text>
</comment>
<dbReference type="Proteomes" id="UP001482620">
    <property type="component" value="Unassembled WGS sequence"/>
</dbReference>
<feature type="region of interest" description="Disordered" evidence="1">
    <location>
        <begin position="107"/>
        <end position="128"/>
    </location>
</feature>
<proteinExistence type="predicted"/>
<evidence type="ECO:0000313" key="3">
    <source>
        <dbReference type="Proteomes" id="UP001482620"/>
    </source>
</evidence>
<reference evidence="2 3" key="1">
    <citation type="submission" date="2021-06" db="EMBL/GenBank/DDBJ databases">
        <authorList>
            <person name="Palmer J.M."/>
        </authorList>
    </citation>
    <scope>NUCLEOTIDE SEQUENCE [LARGE SCALE GENOMIC DNA]</scope>
    <source>
        <strain evidence="3">if_2019</strain>
        <tissue evidence="2">Muscle</tissue>
    </source>
</reference>
<keyword evidence="3" id="KW-1185">Reference proteome</keyword>
<sequence>MHLLCRGRLKLLVASLTAVVLLTWLYLLAGNLESESDAAGNSSGYSVRSNNPQHSQCLHYGSGLWVGYLEELILFLCSSAQFKLISDFKHMENFLFGSIFHLDVQQSHNGGSGEPQSALLSTTQQPAC</sequence>
<accession>A0ABV0UBD7</accession>
<name>A0ABV0UBD7_9TELE</name>
<protein>
    <submittedName>
        <fullName evidence="2">Uncharacterized protein</fullName>
    </submittedName>
</protein>
<organism evidence="2 3">
    <name type="scientific">Ilyodon furcidens</name>
    <name type="common">goldbreast splitfin</name>
    <dbReference type="NCBI Taxonomy" id="33524"/>
    <lineage>
        <taxon>Eukaryota</taxon>
        <taxon>Metazoa</taxon>
        <taxon>Chordata</taxon>
        <taxon>Craniata</taxon>
        <taxon>Vertebrata</taxon>
        <taxon>Euteleostomi</taxon>
        <taxon>Actinopterygii</taxon>
        <taxon>Neopterygii</taxon>
        <taxon>Teleostei</taxon>
        <taxon>Neoteleostei</taxon>
        <taxon>Acanthomorphata</taxon>
        <taxon>Ovalentaria</taxon>
        <taxon>Atherinomorphae</taxon>
        <taxon>Cyprinodontiformes</taxon>
        <taxon>Goodeidae</taxon>
        <taxon>Ilyodon</taxon>
    </lineage>
</organism>
<gene>
    <name evidence="2" type="ORF">ILYODFUR_033660</name>
</gene>
<evidence type="ECO:0000256" key="1">
    <source>
        <dbReference type="SAM" id="MobiDB-lite"/>
    </source>
</evidence>
<evidence type="ECO:0000313" key="2">
    <source>
        <dbReference type="EMBL" id="MEQ2242244.1"/>
    </source>
</evidence>